<keyword evidence="2" id="KW-1185">Reference proteome</keyword>
<comment type="caution">
    <text evidence="1">The sequence shown here is derived from an EMBL/GenBank/DDBJ whole genome shotgun (WGS) entry which is preliminary data.</text>
</comment>
<feature type="non-terminal residue" evidence="1">
    <location>
        <position position="1"/>
    </location>
</feature>
<feature type="non-terminal residue" evidence="1">
    <location>
        <position position="93"/>
    </location>
</feature>
<name>A0A428NFU9_9HYPO</name>
<dbReference type="AlphaFoldDB" id="A0A428NFU9"/>
<sequence>MQAGGDGHHDSPGGGTAKETWYVVVTHRSYVGRPEEDDPRGYVTGYFYMTHHWRDDIENRDGSWWIPYDSEEKCRIGLSYVLADRGFKTSGFT</sequence>
<proteinExistence type="predicted"/>
<gene>
    <name evidence="1" type="ORF">CEP51_016786</name>
</gene>
<dbReference type="Proteomes" id="UP000287972">
    <property type="component" value="Unassembled WGS sequence"/>
</dbReference>
<organism evidence="1 2">
    <name type="scientific">Fusarium floridanum</name>
    <dbReference type="NCBI Taxonomy" id="1325733"/>
    <lineage>
        <taxon>Eukaryota</taxon>
        <taxon>Fungi</taxon>
        <taxon>Dikarya</taxon>
        <taxon>Ascomycota</taxon>
        <taxon>Pezizomycotina</taxon>
        <taxon>Sordariomycetes</taxon>
        <taxon>Hypocreomycetidae</taxon>
        <taxon>Hypocreales</taxon>
        <taxon>Nectriaceae</taxon>
        <taxon>Fusarium</taxon>
        <taxon>Fusarium solani species complex</taxon>
    </lineage>
</organism>
<dbReference type="EMBL" id="NKCL01001425">
    <property type="protein sequence ID" value="RSL39664.1"/>
    <property type="molecule type" value="Genomic_DNA"/>
</dbReference>
<evidence type="ECO:0000313" key="1">
    <source>
        <dbReference type="EMBL" id="RSL39664.1"/>
    </source>
</evidence>
<evidence type="ECO:0000313" key="2">
    <source>
        <dbReference type="Proteomes" id="UP000287972"/>
    </source>
</evidence>
<protein>
    <submittedName>
        <fullName evidence="1">Uncharacterized protein</fullName>
    </submittedName>
</protein>
<reference evidence="1 2" key="1">
    <citation type="submission" date="2017-06" db="EMBL/GenBank/DDBJ databases">
        <title>Comparative genomic analysis of Ambrosia Fusariam Clade fungi.</title>
        <authorList>
            <person name="Stajich J.E."/>
            <person name="Carrillo J."/>
            <person name="Kijimoto T."/>
            <person name="Eskalen A."/>
            <person name="O'Donnell K."/>
            <person name="Kasson M."/>
        </authorList>
    </citation>
    <scope>NUCLEOTIDE SEQUENCE [LARGE SCALE GENOMIC DNA]</scope>
    <source>
        <strain evidence="1 2">NRRL62606</strain>
    </source>
</reference>
<accession>A0A428NFU9</accession>